<protein>
    <submittedName>
        <fullName evidence="2">DUF4031 domain-containing protein</fullName>
    </submittedName>
</protein>
<proteinExistence type="predicted"/>
<name>A0AA41QFV3_9MICO</name>
<evidence type="ECO:0000313" key="3">
    <source>
        <dbReference type="Proteomes" id="UP001165405"/>
    </source>
</evidence>
<dbReference type="Proteomes" id="UP001165405">
    <property type="component" value="Unassembled WGS sequence"/>
</dbReference>
<gene>
    <name evidence="2" type="ORF">L1785_17120</name>
</gene>
<dbReference type="PANTHER" id="PTHR21174:SF0">
    <property type="entry name" value="HD PHOSPHOHYDROLASE FAMILY PROTEIN-RELATED"/>
    <property type="match status" value="1"/>
</dbReference>
<dbReference type="InterPro" id="IPR009218">
    <property type="entry name" value="HD_phosphohydro"/>
</dbReference>
<keyword evidence="3" id="KW-1185">Reference proteome</keyword>
<feature type="domain" description="DUF4031" evidence="1">
    <location>
        <begin position="3"/>
        <end position="76"/>
    </location>
</feature>
<dbReference type="PANTHER" id="PTHR21174">
    <property type="match status" value="1"/>
</dbReference>
<dbReference type="EMBL" id="JAKGSG010000046">
    <property type="protein sequence ID" value="MCF4122703.1"/>
    <property type="molecule type" value="Genomic_DNA"/>
</dbReference>
<comment type="caution">
    <text evidence="2">The sequence shown here is derived from an EMBL/GenBank/DDBJ whole genome shotgun (WGS) entry which is preliminary data.</text>
</comment>
<dbReference type="RefSeq" id="WP_236090499.1">
    <property type="nucleotide sequence ID" value="NZ_JAKGSG010000046.1"/>
</dbReference>
<evidence type="ECO:0000313" key="2">
    <source>
        <dbReference type="EMBL" id="MCF4122703.1"/>
    </source>
</evidence>
<evidence type="ECO:0000259" key="1">
    <source>
        <dbReference type="Pfam" id="PF13223"/>
    </source>
</evidence>
<sequence>MTVLIDPPAWPAHGTHFSHLVSDTSLYELRTFARAAGAPDRALDLDHYDVPAERYDDLVEAGAVPVDGRELARRLGASVLRVSGAERGRASRAALAARWSTLGPAPEGSPAHAAAPEAWAAAGEDLLNRWREPHRVYHTRLHLAQALDALDVLLGDLQAAGTPVDPLTAWQARVALWFHDAVHDGEAGRDEQRSADLVRTLLGRPTSGGVLDEVARLVLVTTDHDPAPGDLAGALVSDADLAVLGSPPRTYERYTAQVRAEYAHVPEVSFRVGRAAVLEGLLAGGPLFRTPAGAERWQASAEANLRGELADLTTPMPG</sequence>
<accession>A0AA41QFV3</accession>
<dbReference type="Pfam" id="PF13223">
    <property type="entry name" value="DUF4031"/>
    <property type="match status" value="1"/>
</dbReference>
<dbReference type="AlphaFoldDB" id="A0AA41QFV3"/>
<reference evidence="2" key="1">
    <citation type="submission" date="2022-01" db="EMBL/GenBank/DDBJ databases">
        <title>Antribacter sp. nov., isolated from Guizhou of China.</title>
        <authorList>
            <person name="Chengliang C."/>
            <person name="Ya Z."/>
        </authorList>
    </citation>
    <scope>NUCLEOTIDE SEQUENCE</scope>
    <source>
        <strain evidence="2">KLBMP 9083</strain>
    </source>
</reference>
<organism evidence="2 3">
    <name type="scientific">Antribacter soli</name>
    <dbReference type="NCBI Taxonomy" id="2910976"/>
    <lineage>
        <taxon>Bacteria</taxon>
        <taxon>Bacillati</taxon>
        <taxon>Actinomycetota</taxon>
        <taxon>Actinomycetes</taxon>
        <taxon>Micrococcales</taxon>
        <taxon>Promicromonosporaceae</taxon>
        <taxon>Antribacter</taxon>
    </lineage>
</organism>
<dbReference type="SUPFAM" id="SSF109604">
    <property type="entry name" value="HD-domain/PDEase-like"/>
    <property type="match status" value="1"/>
</dbReference>
<dbReference type="InterPro" id="IPR025109">
    <property type="entry name" value="DUF4031"/>
</dbReference>